<dbReference type="InterPro" id="IPR006509">
    <property type="entry name" value="RBM39_SF"/>
</dbReference>
<evidence type="ECO:0000313" key="5">
    <source>
        <dbReference type="Proteomes" id="UP000232875"/>
    </source>
</evidence>
<dbReference type="InterPro" id="IPR015943">
    <property type="entry name" value="WD40/YVTN_repeat-like_dom_sf"/>
</dbReference>
<dbReference type="Pfam" id="PF00076">
    <property type="entry name" value="RRM_1"/>
    <property type="match status" value="3"/>
</dbReference>
<dbReference type="PANTHER" id="PTHR48036">
    <property type="entry name" value="SPLICING FACTOR (PAD-1), PUTATIVE (AFU_ORTHOLOGUE AFUA_1G15810)-RELATED"/>
    <property type="match status" value="1"/>
</dbReference>
<dbReference type="GO" id="GO:0006397">
    <property type="term" value="P:mRNA processing"/>
    <property type="evidence" value="ECO:0007669"/>
    <property type="project" value="InterPro"/>
</dbReference>
<organism evidence="4 5">
    <name type="scientific">Malassezia vespertilionis</name>
    <dbReference type="NCBI Taxonomy" id="2020962"/>
    <lineage>
        <taxon>Eukaryota</taxon>
        <taxon>Fungi</taxon>
        <taxon>Dikarya</taxon>
        <taxon>Basidiomycota</taxon>
        <taxon>Ustilaginomycotina</taxon>
        <taxon>Malasseziomycetes</taxon>
        <taxon>Malasseziales</taxon>
        <taxon>Malasseziaceae</taxon>
        <taxon>Malassezia</taxon>
    </lineage>
</organism>
<dbReference type="GO" id="GO:0003723">
    <property type="term" value="F:RNA binding"/>
    <property type="evidence" value="ECO:0007669"/>
    <property type="project" value="UniProtKB-UniRule"/>
</dbReference>
<evidence type="ECO:0000256" key="1">
    <source>
        <dbReference type="PROSITE-ProRule" id="PRU00176"/>
    </source>
</evidence>
<keyword evidence="5" id="KW-1185">Reference proteome</keyword>
<keyword evidence="1" id="KW-0694">RNA-binding</keyword>
<dbReference type="Pfam" id="PF00400">
    <property type="entry name" value="WD40"/>
    <property type="match status" value="1"/>
</dbReference>
<dbReference type="EMBL" id="KZ454987">
    <property type="protein sequence ID" value="PKI85629.1"/>
    <property type="molecule type" value="Genomic_DNA"/>
</dbReference>
<gene>
    <name evidence="4" type="ORF">MVES_000479</name>
</gene>
<feature type="domain" description="RRM" evidence="3">
    <location>
        <begin position="650"/>
        <end position="728"/>
    </location>
</feature>
<dbReference type="Gene3D" id="2.130.10.10">
    <property type="entry name" value="YVTN repeat-like/Quinoprotein amine dehydrogenase"/>
    <property type="match status" value="2"/>
</dbReference>
<protein>
    <recommendedName>
        <fullName evidence="3">RRM domain-containing protein</fullName>
    </recommendedName>
</protein>
<dbReference type="AlphaFoldDB" id="A0A2N1JGG4"/>
<sequence>MDFTSTYQHASWSCISFSPGSTFIAYVGEPKQNGVFVRVTGTLQVVRSWELPEPVNALEWSKDGLFLLASSYTDTYAARKSLSYVLPLDPDATVTDGSDDNRGWVACLDAGLQGLEKAMWVPVWRIPAVLQLAHYNSDAMIYSLADQTFTSVPSIVVPHVYANAKWPDHFGVVQRSGEHDYFVLYSPQSKEAPTMDDPVQYDRKRTIKLHTTAVHGAAWSPDSNYLVVYDDCLEYRACIYTLGGTLLATCSLSPDTEEALIKTGVESAQAQSTLAKLENDTPRPGGARRVAVRAARIPKTQQFKSSLSSSLRRSAATSTTTRVASGGLGIRCVAWQPSSLFLALGGYDEIVRILSGDDWSFSCVLNVTQANFASSQHDKANTIVWQEPQRWPREGIVPMDQCQLPVELPIKKPTDDVLCDGIAWMEWSRDGNVLAVRNECTPTVVALYDFTPMLERKHFCPKQLGLIVCATPITCTAWRPGSPCSLAVANGSQAIYIWSLTKSEMGAEQSAEAIAIPNEDFAALHFCWSHDVGQRDLGELFEEKLGENAVASVHINVDFTTGNSNGTAYVELNDGNLAHKALQLTGETMFGKAIAVQPVEAARTHASFHSLKIPALETAPSSASHQSYALPTYEPQTHVSSFPPNSNPAARLYVGNLHFDIASEHVRAVFEPFGGVEDVEVYFDNMTGKSKGFAFVQFKSEDQAHLAMEQLNGFELAGRPLRIGTSNARVPNGPARPTDSMRHYDSGARNATNPADKKFALMEKLARVDPQSQEPVRPSSIPRATTSALALRNMFDPATETGNWAPELQEEIRVECENFGKVLSVFVDKESVTGEVFVSFADAEQAERARSALTGRFFAGRRIEANFVSAAFIKAKIG</sequence>
<reference evidence="4 5" key="1">
    <citation type="submission" date="2017-10" db="EMBL/GenBank/DDBJ databases">
        <title>A novel species of cold-tolerant Malassezia isolated from bats.</title>
        <authorList>
            <person name="Lorch J.M."/>
            <person name="Palmer J.M."/>
            <person name="Vanderwolf K.J."/>
            <person name="Schmidt K.Z."/>
            <person name="Verant M.L."/>
            <person name="Weller T.J."/>
            <person name="Blehert D.S."/>
        </authorList>
    </citation>
    <scope>NUCLEOTIDE SEQUENCE [LARGE SCALE GENOMIC DNA]</scope>
    <source>
        <strain evidence="4 5">NWHC:44797-103</strain>
    </source>
</reference>
<feature type="domain" description="RRM" evidence="3">
    <location>
        <begin position="774"/>
        <end position="870"/>
    </location>
</feature>
<dbReference type="OrthoDB" id="308690at2759"/>
<dbReference type="InterPro" id="IPR012677">
    <property type="entry name" value="Nucleotide-bd_a/b_plait_sf"/>
</dbReference>
<dbReference type="CDD" id="cd12285">
    <property type="entry name" value="RRM3_RBM39_like"/>
    <property type="match status" value="1"/>
</dbReference>
<dbReference type="SUPFAM" id="SSF54928">
    <property type="entry name" value="RNA-binding domain, RBD"/>
    <property type="match status" value="2"/>
</dbReference>
<dbReference type="STRING" id="2020962.A0A2N1JGG4"/>
<dbReference type="Proteomes" id="UP000232875">
    <property type="component" value="Unassembled WGS sequence"/>
</dbReference>
<dbReference type="SMART" id="SM00360">
    <property type="entry name" value="RRM"/>
    <property type="match status" value="3"/>
</dbReference>
<feature type="region of interest" description="Disordered" evidence="2">
    <location>
        <begin position="725"/>
        <end position="753"/>
    </location>
</feature>
<dbReference type="PROSITE" id="PS50102">
    <property type="entry name" value="RRM"/>
    <property type="match status" value="3"/>
</dbReference>
<dbReference type="SUPFAM" id="SSF69322">
    <property type="entry name" value="Tricorn protease domain 2"/>
    <property type="match status" value="1"/>
</dbReference>
<dbReference type="InterPro" id="IPR001680">
    <property type="entry name" value="WD40_rpt"/>
</dbReference>
<feature type="domain" description="RRM" evidence="3">
    <location>
        <begin position="512"/>
        <end position="601"/>
    </location>
</feature>
<proteinExistence type="predicted"/>
<dbReference type="GO" id="GO:0005634">
    <property type="term" value="C:nucleus"/>
    <property type="evidence" value="ECO:0007669"/>
    <property type="project" value="InterPro"/>
</dbReference>
<dbReference type="SMART" id="SM00320">
    <property type="entry name" value="WD40"/>
    <property type="match status" value="4"/>
</dbReference>
<dbReference type="InterPro" id="IPR000504">
    <property type="entry name" value="RRM_dom"/>
</dbReference>
<evidence type="ECO:0000256" key="2">
    <source>
        <dbReference type="SAM" id="MobiDB-lite"/>
    </source>
</evidence>
<name>A0A2N1JGG4_9BASI</name>
<accession>A0A2N1JGG4</accession>
<dbReference type="SMART" id="SM00361">
    <property type="entry name" value="RRM_1"/>
    <property type="match status" value="2"/>
</dbReference>
<evidence type="ECO:0000259" key="3">
    <source>
        <dbReference type="PROSITE" id="PS50102"/>
    </source>
</evidence>
<dbReference type="InterPro" id="IPR035979">
    <property type="entry name" value="RBD_domain_sf"/>
</dbReference>
<dbReference type="InterPro" id="IPR003954">
    <property type="entry name" value="RRM_euk-type"/>
</dbReference>
<dbReference type="Gene3D" id="3.30.70.330">
    <property type="match status" value="3"/>
</dbReference>
<evidence type="ECO:0000313" key="4">
    <source>
        <dbReference type="EMBL" id="PKI85629.1"/>
    </source>
</evidence>